<name>A0A917C180_9HYPH</name>
<dbReference type="Gene3D" id="1.10.150.130">
    <property type="match status" value="1"/>
</dbReference>
<dbReference type="InterPro" id="IPR010998">
    <property type="entry name" value="Integrase_recombinase_N"/>
</dbReference>
<evidence type="ECO:0000259" key="5">
    <source>
        <dbReference type="PROSITE" id="PS51898"/>
    </source>
</evidence>
<dbReference type="Pfam" id="PF13356">
    <property type="entry name" value="Arm-DNA-bind_3"/>
    <property type="match status" value="1"/>
</dbReference>
<dbReference type="Gene3D" id="3.30.160.390">
    <property type="entry name" value="Integrase, DNA-binding domain"/>
    <property type="match status" value="1"/>
</dbReference>
<evidence type="ECO:0000256" key="2">
    <source>
        <dbReference type="ARBA" id="ARBA00022908"/>
    </source>
</evidence>
<dbReference type="GO" id="GO:0015074">
    <property type="term" value="P:DNA integration"/>
    <property type="evidence" value="ECO:0007669"/>
    <property type="project" value="UniProtKB-KW"/>
</dbReference>
<dbReference type="SUPFAM" id="SSF56349">
    <property type="entry name" value="DNA breaking-rejoining enzymes"/>
    <property type="match status" value="1"/>
</dbReference>
<dbReference type="PANTHER" id="PTHR30629:SF2">
    <property type="entry name" value="PROPHAGE INTEGRASE INTS-RELATED"/>
    <property type="match status" value="1"/>
</dbReference>
<evidence type="ECO:0000313" key="7">
    <source>
        <dbReference type="Proteomes" id="UP000606044"/>
    </source>
</evidence>
<dbReference type="CDD" id="cd00796">
    <property type="entry name" value="INT_Rci_Hp1_C"/>
    <property type="match status" value="1"/>
</dbReference>
<feature type="domain" description="Tyr recombinase" evidence="5">
    <location>
        <begin position="220"/>
        <end position="415"/>
    </location>
</feature>
<evidence type="ECO:0000313" key="6">
    <source>
        <dbReference type="EMBL" id="GGF66922.1"/>
    </source>
</evidence>
<dbReference type="InterPro" id="IPR002104">
    <property type="entry name" value="Integrase_catalytic"/>
</dbReference>
<reference evidence="6" key="1">
    <citation type="journal article" date="2014" name="Int. J. Syst. Evol. Microbiol.">
        <title>Complete genome sequence of Corynebacterium casei LMG S-19264T (=DSM 44701T), isolated from a smear-ripened cheese.</title>
        <authorList>
            <consortium name="US DOE Joint Genome Institute (JGI-PGF)"/>
            <person name="Walter F."/>
            <person name="Albersmeier A."/>
            <person name="Kalinowski J."/>
            <person name="Ruckert C."/>
        </authorList>
    </citation>
    <scope>NUCLEOTIDE SEQUENCE</scope>
    <source>
        <strain evidence="6">CCM 7897</strain>
    </source>
</reference>
<dbReference type="AlphaFoldDB" id="A0A917C180"/>
<dbReference type="PROSITE" id="PS51898">
    <property type="entry name" value="TYR_RECOMBINASE"/>
    <property type="match status" value="1"/>
</dbReference>
<proteinExistence type="inferred from homology"/>
<dbReference type="InterPro" id="IPR013762">
    <property type="entry name" value="Integrase-like_cat_sf"/>
</dbReference>
<evidence type="ECO:0000256" key="4">
    <source>
        <dbReference type="ARBA" id="ARBA00023172"/>
    </source>
</evidence>
<keyword evidence="3" id="KW-0238">DNA-binding</keyword>
<keyword evidence="2" id="KW-0229">DNA integration</keyword>
<evidence type="ECO:0000256" key="1">
    <source>
        <dbReference type="ARBA" id="ARBA00008857"/>
    </source>
</evidence>
<dbReference type="InterPro" id="IPR050808">
    <property type="entry name" value="Phage_Integrase"/>
</dbReference>
<dbReference type="EMBL" id="BMCT01000003">
    <property type="protein sequence ID" value="GGF66922.1"/>
    <property type="molecule type" value="Genomic_DNA"/>
</dbReference>
<comment type="caution">
    <text evidence="6">The sequence shown here is derived from an EMBL/GenBank/DDBJ whole genome shotgun (WGS) entry which is preliminary data.</text>
</comment>
<keyword evidence="4" id="KW-0233">DNA recombination</keyword>
<dbReference type="GO" id="GO:0003677">
    <property type="term" value="F:DNA binding"/>
    <property type="evidence" value="ECO:0007669"/>
    <property type="project" value="UniProtKB-KW"/>
</dbReference>
<accession>A0A917C180</accession>
<organism evidence="6 7">
    <name type="scientific">Azorhizobium oxalatiphilum</name>
    <dbReference type="NCBI Taxonomy" id="980631"/>
    <lineage>
        <taxon>Bacteria</taxon>
        <taxon>Pseudomonadati</taxon>
        <taxon>Pseudomonadota</taxon>
        <taxon>Alphaproteobacteria</taxon>
        <taxon>Hyphomicrobiales</taxon>
        <taxon>Xanthobacteraceae</taxon>
        <taxon>Azorhizobium</taxon>
    </lineage>
</organism>
<dbReference type="GO" id="GO:0006310">
    <property type="term" value="P:DNA recombination"/>
    <property type="evidence" value="ECO:0007669"/>
    <property type="project" value="UniProtKB-KW"/>
</dbReference>
<evidence type="ECO:0000256" key="3">
    <source>
        <dbReference type="ARBA" id="ARBA00023125"/>
    </source>
</evidence>
<keyword evidence="7" id="KW-1185">Reference proteome</keyword>
<protein>
    <submittedName>
        <fullName evidence="6">Integrase</fullName>
    </submittedName>
</protein>
<dbReference type="Pfam" id="PF00589">
    <property type="entry name" value="Phage_integrase"/>
    <property type="match status" value="1"/>
</dbReference>
<sequence length="428" mass="46308">MPTMKITRRSITAIKPAEKTITYYDDALPGFGLKVLPSGVQSWICEYRPGAGGRGVAKRRVVLGSVSVLSPEQARDAAQTLLARVRLGDDPSADRAAERADITVADLCDRYLAEGCDLKKVSTITTDRSRIERHIKPLLGHRRVREVQRLDIERFMRDVAAGKTARDVKTGKQGRSIVTGGKGAATRTVRLLGGIFTWAIAQKLRPDNPTVGVQKFPDASGERYLTSEEFGRLGEAIEEAETSGIPFRQSSSKHAAKSGVSRIDAHAASAIRLLVFTGCRVSEILNLRWAECDLERGLLFLPDSKTGRKTIVLSDAASAVLAEVPKLGVYVIAGETAGLPDERPRRDLKRPWALLCRRAGLEGVRLHDLRHSHASIGAGAGMGLPIIGKLLGHADPATTAKYAHLDADPVRRAANEIGSRIAAAMKRA</sequence>
<dbReference type="InterPro" id="IPR038488">
    <property type="entry name" value="Integrase_DNA-bd_sf"/>
</dbReference>
<reference evidence="6" key="2">
    <citation type="submission" date="2020-09" db="EMBL/GenBank/DDBJ databases">
        <authorList>
            <person name="Sun Q."/>
            <person name="Sedlacek I."/>
        </authorList>
    </citation>
    <scope>NUCLEOTIDE SEQUENCE</scope>
    <source>
        <strain evidence="6">CCM 7897</strain>
    </source>
</reference>
<dbReference type="InterPro" id="IPR025166">
    <property type="entry name" value="Integrase_DNA_bind_dom"/>
</dbReference>
<dbReference type="Gene3D" id="1.10.443.10">
    <property type="entry name" value="Intergrase catalytic core"/>
    <property type="match status" value="1"/>
</dbReference>
<dbReference type="Proteomes" id="UP000606044">
    <property type="component" value="Unassembled WGS sequence"/>
</dbReference>
<gene>
    <name evidence="6" type="ORF">GCM10007301_28200</name>
</gene>
<comment type="similarity">
    <text evidence="1">Belongs to the 'phage' integrase family.</text>
</comment>
<dbReference type="InterPro" id="IPR011010">
    <property type="entry name" value="DNA_brk_join_enz"/>
</dbReference>
<dbReference type="PANTHER" id="PTHR30629">
    <property type="entry name" value="PROPHAGE INTEGRASE"/>
    <property type="match status" value="1"/>
</dbReference>